<dbReference type="Gene3D" id="2.40.160.60">
    <property type="entry name" value="Outer membrane protein transport protein (OMPP1/FadL/TodX)"/>
    <property type="match status" value="1"/>
</dbReference>
<dbReference type="AlphaFoldDB" id="A0A383AW73"/>
<protein>
    <recommendedName>
        <fullName evidence="2">Hemin receptor</fullName>
    </recommendedName>
</protein>
<proteinExistence type="predicted"/>
<evidence type="ECO:0000313" key="1">
    <source>
        <dbReference type="EMBL" id="SVE11780.1"/>
    </source>
</evidence>
<sequence length="232" mass="25527">MQRLLFTLLSVSLFYNSNAQTEIDALRYSQNNIVGTARFSAMAGAYGALGADFTTLSYNPAGIGFYQFSELTLTPSIGNAVATTYFGGGKNEDEKFHSNFSNFGYVVSSSKSGNEWKRINLAFGYNKTANYQKRTYISGENNSTSMIDNFVSNAQGNTIDNLNSFTELLAWNTYLFDPLDTIDNGNYISNLNSSSRKKQEKVINSNGSLGEYVFSVGTSYEDIIYLGATIGM</sequence>
<organism evidence="1">
    <name type="scientific">marine metagenome</name>
    <dbReference type="NCBI Taxonomy" id="408172"/>
    <lineage>
        <taxon>unclassified sequences</taxon>
        <taxon>metagenomes</taxon>
        <taxon>ecological metagenomes</taxon>
    </lineage>
</organism>
<reference evidence="1" key="1">
    <citation type="submission" date="2018-05" db="EMBL/GenBank/DDBJ databases">
        <authorList>
            <person name="Lanie J.A."/>
            <person name="Ng W.-L."/>
            <person name="Kazmierczak K.M."/>
            <person name="Andrzejewski T.M."/>
            <person name="Davidsen T.M."/>
            <person name="Wayne K.J."/>
            <person name="Tettelin H."/>
            <person name="Glass J.I."/>
            <person name="Rusch D."/>
            <person name="Podicherti R."/>
            <person name="Tsui H.-C.T."/>
            <person name="Winkler M.E."/>
        </authorList>
    </citation>
    <scope>NUCLEOTIDE SEQUENCE</scope>
</reference>
<name>A0A383AW73_9ZZZZ</name>
<dbReference type="EMBL" id="UINC01195292">
    <property type="protein sequence ID" value="SVE11780.1"/>
    <property type="molecule type" value="Genomic_DNA"/>
</dbReference>
<accession>A0A383AW73</accession>
<gene>
    <name evidence="1" type="ORF">METZ01_LOCUS464634</name>
</gene>
<feature type="non-terminal residue" evidence="1">
    <location>
        <position position="232"/>
    </location>
</feature>
<evidence type="ECO:0008006" key="2">
    <source>
        <dbReference type="Google" id="ProtNLM"/>
    </source>
</evidence>